<evidence type="ECO:0000313" key="8">
    <source>
        <dbReference type="EMBL" id="PQJ54829.1"/>
    </source>
</evidence>
<dbReference type="AlphaFoldDB" id="A0A2S7UYI1"/>
<dbReference type="NCBIfam" id="TIGR00229">
    <property type="entry name" value="sensory_box"/>
    <property type="match status" value="1"/>
</dbReference>
<dbReference type="SUPFAM" id="SSF58104">
    <property type="entry name" value="Methyl-accepting chemotaxis protein (MCP) signaling domain"/>
    <property type="match status" value="1"/>
</dbReference>
<dbReference type="SMART" id="SM00086">
    <property type="entry name" value="PAC"/>
    <property type="match status" value="1"/>
</dbReference>
<dbReference type="GO" id="GO:0007165">
    <property type="term" value="P:signal transduction"/>
    <property type="evidence" value="ECO:0007669"/>
    <property type="project" value="UniProtKB-KW"/>
</dbReference>
<dbReference type="GO" id="GO:0004888">
    <property type="term" value="F:transmembrane signaling receptor activity"/>
    <property type="evidence" value="ECO:0007669"/>
    <property type="project" value="InterPro"/>
</dbReference>
<dbReference type="InterPro" id="IPR035965">
    <property type="entry name" value="PAS-like_dom_sf"/>
</dbReference>
<dbReference type="GO" id="GO:0016020">
    <property type="term" value="C:membrane"/>
    <property type="evidence" value="ECO:0007669"/>
    <property type="project" value="UniProtKB-SubCell"/>
</dbReference>
<dbReference type="InterPro" id="IPR004089">
    <property type="entry name" value="MCPsignal_dom"/>
</dbReference>
<comment type="subcellular location">
    <subcellularLocation>
        <location evidence="1">Membrane</location>
    </subcellularLocation>
</comment>
<dbReference type="PRINTS" id="PR00260">
    <property type="entry name" value="CHEMTRNSDUCR"/>
</dbReference>
<dbReference type="GO" id="GO:0006935">
    <property type="term" value="P:chemotaxis"/>
    <property type="evidence" value="ECO:0007669"/>
    <property type="project" value="InterPro"/>
</dbReference>
<dbReference type="Gene3D" id="1.10.287.950">
    <property type="entry name" value="Methyl-accepting chemotaxis protein"/>
    <property type="match status" value="1"/>
</dbReference>
<dbReference type="Pfam" id="PF08447">
    <property type="entry name" value="PAS_3"/>
    <property type="match status" value="1"/>
</dbReference>
<name>A0A2S7UYI1_9GAMM</name>
<keyword evidence="5" id="KW-0472">Membrane</keyword>
<keyword evidence="9" id="KW-1185">Reference proteome</keyword>
<dbReference type="InterPro" id="IPR013655">
    <property type="entry name" value="PAS_fold_3"/>
</dbReference>
<protein>
    <submittedName>
        <fullName evidence="8">Chemotaxis protein</fullName>
    </submittedName>
</protein>
<dbReference type="FunFam" id="1.10.287.950:FF:000001">
    <property type="entry name" value="Methyl-accepting chemotaxis sensory transducer"/>
    <property type="match status" value="1"/>
</dbReference>
<dbReference type="RefSeq" id="WP_105053354.1">
    <property type="nucleotide sequence ID" value="NZ_BMYG01000001.1"/>
</dbReference>
<accession>A0A2S7UYI1</accession>
<reference evidence="8 9" key="1">
    <citation type="submission" date="2016-12" db="EMBL/GenBank/DDBJ databases">
        <title>Diversity of luminous bacteria.</title>
        <authorList>
            <person name="Yoshizawa S."/>
            <person name="Kogure K."/>
        </authorList>
    </citation>
    <scope>NUCLEOTIDE SEQUENCE [LARGE SCALE GENOMIC DNA]</scope>
    <source>
        <strain evidence="8 9">SA4-48</strain>
    </source>
</reference>
<dbReference type="PROSITE" id="PS50112">
    <property type="entry name" value="PAS"/>
    <property type="match status" value="1"/>
</dbReference>
<dbReference type="PANTHER" id="PTHR32089:SF52">
    <property type="entry name" value="CHEMOTAXIS SIGNAL TRANSDUCTION SYSTEM METHYL ACCEPTING SENSORY TRANSDUCER WITH PAS SENSORY DOMAIN"/>
    <property type="match status" value="1"/>
</dbReference>
<evidence type="ECO:0000259" key="7">
    <source>
        <dbReference type="PROSITE" id="PS50112"/>
    </source>
</evidence>
<organism evidence="8 9">
    <name type="scientific">Psychrosphaera saromensis</name>
    <dbReference type="NCBI Taxonomy" id="716813"/>
    <lineage>
        <taxon>Bacteria</taxon>
        <taxon>Pseudomonadati</taxon>
        <taxon>Pseudomonadota</taxon>
        <taxon>Gammaproteobacteria</taxon>
        <taxon>Alteromonadales</taxon>
        <taxon>Pseudoalteromonadaceae</taxon>
        <taxon>Psychrosphaera</taxon>
    </lineage>
</organism>
<evidence type="ECO:0000256" key="5">
    <source>
        <dbReference type="SAM" id="Phobius"/>
    </source>
</evidence>
<dbReference type="InterPro" id="IPR000014">
    <property type="entry name" value="PAS"/>
</dbReference>
<evidence type="ECO:0000313" key="9">
    <source>
        <dbReference type="Proteomes" id="UP000239007"/>
    </source>
</evidence>
<dbReference type="Gene3D" id="3.30.450.20">
    <property type="entry name" value="PAS domain"/>
    <property type="match status" value="1"/>
</dbReference>
<dbReference type="CDD" id="cd00130">
    <property type="entry name" value="PAS"/>
    <property type="match status" value="1"/>
</dbReference>
<evidence type="ECO:0000256" key="1">
    <source>
        <dbReference type="ARBA" id="ARBA00004370"/>
    </source>
</evidence>
<keyword evidence="5" id="KW-0812">Transmembrane</keyword>
<feature type="domain" description="PAS" evidence="7">
    <location>
        <begin position="26"/>
        <end position="61"/>
    </location>
</feature>
<dbReference type="EMBL" id="MSCH01000003">
    <property type="protein sequence ID" value="PQJ54829.1"/>
    <property type="molecule type" value="Genomic_DNA"/>
</dbReference>
<evidence type="ECO:0000259" key="6">
    <source>
        <dbReference type="PROSITE" id="PS50111"/>
    </source>
</evidence>
<dbReference type="InterPro" id="IPR004090">
    <property type="entry name" value="Chemotax_Me-accpt_rcpt"/>
</dbReference>
<dbReference type="InterPro" id="IPR001610">
    <property type="entry name" value="PAC"/>
</dbReference>
<keyword evidence="2 4" id="KW-0807">Transducer</keyword>
<dbReference type="SUPFAM" id="SSF55785">
    <property type="entry name" value="PYP-like sensor domain (PAS domain)"/>
    <property type="match status" value="1"/>
</dbReference>
<comment type="similarity">
    <text evidence="3">Belongs to the methyl-accepting chemotaxis (MCP) protein family.</text>
</comment>
<feature type="domain" description="Methyl-accepting transducer" evidence="6">
    <location>
        <begin position="240"/>
        <end position="476"/>
    </location>
</feature>
<comment type="caution">
    <text evidence="8">The sequence shown here is derived from an EMBL/GenBank/DDBJ whole genome shotgun (WGS) entry which is preliminary data.</text>
</comment>
<dbReference type="OrthoDB" id="5675566at2"/>
<keyword evidence="5" id="KW-1133">Transmembrane helix</keyword>
<evidence type="ECO:0000256" key="3">
    <source>
        <dbReference type="ARBA" id="ARBA00029447"/>
    </source>
</evidence>
<sequence length="511" mass="56067">MSKRNQSVVDEEVTFNEGEELVSTTDLRGVITYANSIFCRVAGYELDELVGNNHNMVRHPDMPKAAFKDMWAKLQNGENWRGAVKNRCKDGRYYWVDAYVCPIFENGQLIGYQSVRAKLSEKDKSSAVKAYKALNQGKNIEGWYSQLNSRHVLFTLFSAATLAGTILVSNLFAFLLPILPFVFYADELVKTPAYFKQLKSEYDSASRWVFSGTKSYSVADFHIKVQQGKVRTILGRVVDIANVMENGVVELNSASSHAKVGVEKQTHELHQVSTAVEEMVATISEVAQNTTSTSEKVHQAHSDCETATESMTRTMTQVSSLAKDVAQSSTSAHELAEEAEKIGTIMQEIQGIADQTNLLALNAAIEAARAGEHGRGFSVVADEVRALSSRTHGATEQIHKSINEIQSTLHAWSDTMAKGKEAAEVCVADTEETQGVVTAVYDAITDIADLTMQISTAAEEQNAVSLEISKNIVNISDASQDNLNQAETVQSETDAISRRTARLKSLGLSFN</sequence>
<dbReference type="PROSITE" id="PS50111">
    <property type="entry name" value="CHEMOTAXIS_TRANSDUC_2"/>
    <property type="match status" value="1"/>
</dbReference>
<dbReference type="CDD" id="cd11386">
    <property type="entry name" value="MCP_signal"/>
    <property type="match status" value="1"/>
</dbReference>
<dbReference type="Pfam" id="PF00015">
    <property type="entry name" value="MCPsignal"/>
    <property type="match status" value="1"/>
</dbReference>
<proteinExistence type="inferred from homology"/>
<dbReference type="SMART" id="SM00283">
    <property type="entry name" value="MA"/>
    <property type="match status" value="1"/>
</dbReference>
<evidence type="ECO:0000256" key="2">
    <source>
        <dbReference type="ARBA" id="ARBA00023224"/>
    </source>
</evidence>
<dbReference type="Proteomes" id="UP000239007">
    <property type="component" value="Unassembled WGS sequence"/>
</dbReference>
<dbReference type="PANTHER" id="PTHR32089">
    <property type="entry name" value="METHYL-ACCEPTING CHEMOTAXIS PROTEIN MCPB"/>
    <property type="match status" value="1"/>
</dbReference>
<feature type="transmembrane region" description="Helical" evidence="5">
    <location>
        <begin position="152"/>
        <end position="185"/>
    </location>
</feature>
<gene>
    <name evidence="8" type="ORF">BTO11_15005</name>
</gene>
<evidence type="ECO:0000256" key="4">
    <source>
        <dbReference type="PROSITE-ProRule" id="PRU00284"/>
    </source>
</evidence>